<protein>
    <submittedName>
        <fullName evidence="2">Uncharacterized protein</fullName>
    </submittedName>
</protein>
<name>E2C4M9_HARSA</name>
<keyword evidence="1" id="KW-0472">Membrane</keyword>
<dbReference type="OrthoDB" id="1920692at2759"/>
<dbReference type="AlphaFoldDB" id="E2C4M9"/>
<proteinExistence type="predicted"/>
<dbReference type="PhylomeDB" id="E2C4M9"/>
<organism evidence="3">
    <name type="scientific">Harpegnathos saltator</name>
    <name type="common">Jerdon's jumping ant</name>
    <dbReference type="NCBI Taxonomy" id="610380"/>
    <lineage>
        <taxon>Eukaryota</taxon>
        <taxon>Metazoa</taxon>
        <taxon>Ecdysozoa</taxon>
        <taxon>Arthropoda</taxon>
        <taxon>Hexapoda</taxon>
        <taxon>Insecta</taxon>
        <taxon>Pterygota</taxon>
        <taxon>Neoptera</taxon>
        <taxon>Endopterygota</taxon>
        <taxon>Hymenoptera</taxon>
        <taxon>Apocrita</taxon>
        <taxon>Aculeata</taxon>
        <taxon>Formicoidea</taxon>
        <taxon>Formicidae</taxon>
        <taxon>Ponerinae</taxon>
        <taxon>Ponerini</taxon>
        <taxon>Harpegnathos</taxon>
    </lineage>
</organism>
<evidence type="ECO:0000256" key="1">
    <source>
        <dbReference type="SAM" id="Phobius"/>
    </source>
</evidence>
<gene>
    <name evidence="2" type="ORF">EAI_14224</name>
</gene>
<dbReference type="FunCoup" id="E2C4M9">
    <property type="interactions" value="88"/>
</dbReference>
<evidence type="ECO:0000313" key="2">
    <source>
        <dbReference type="EMBL" id="EFN77109.1"/>
    </source>
</evidence>
<dbReference type="Pfam" id="PF15879">
    <property type="entry name" value="MWFE"/>
    <property type="match status" value="1"/>
</dbReference>
<reference evidence="2 3" key="1">
    <citation type="journal article" date="2010" name="Science">
        <title>Genomic comparison of the ants Camponotus floridanus and Harpegnathos saltator.</title>
        <authorList>
            <person name="Bonasio R."/>
            <person name="Zhang G."/>
            <person name="Ye C."/>
            <person name="Mutti N.S."/>
            <person name="Fang X."/>
            <person name="Qin N."/>
            <person name="Donahue G."/>
            <person name="Yang P."/>
            <person name="Li Q."/>
            <person name="Li C."/>
            <person name="Zhang P."/>
            <person name="Huang Z."/>
            <person name="Berger S.L."/>
            <person name="Reinberg D."/>
            <person name="Wang J."/>
            <person name="Liebig J."/>
        </authorList>
    </citation>
    <scope>NUCLEOTIDE SEQUENCE [LARGE SCALE GENOMIC DNA]</scope>
    <source>
        <strain evidence="2 3">R22 G/1</strain>
    </source>
</reference>
<evidence type="ECO:0000313" key="3">
    <source>
        <dbReference type="Proteomes" id="UP000008237"/>
    </source>
</evidence>
<keyword evidence="1" id="KW-1133">Transmembrane helix</keyword>
<keyword evidence="1" id="KW-0812">Transmembrane</keyword>
<dbReference type="InParanoid" id="E2C4M9"/>
<sequence>MWYEMLPPLFLIGLIPVAPQYWSAFVNQLILGNPMRRNMTKVWDRHMFTRDGRIDGAPWKHRGLENIPDD</sequence>
<dbReference type="Proteomes" id="UP000008237">
    <property type="component" value="Unassembled WGS sequence"/>
</dbReference>
<dbReference type="STRING" id="610380.E2C4M9"/>
<dbReference type="InterPro" id="IPR017384">
    <property type="entry name" value="NADH_Ub_cplx-1_asu_su-1"/>
</dbReference>
<feature type="transmembrane region" description="Helical" evidence="1">
    <location>
        <begin position="6"/>
        <end position="31"/>
    </location>
</feature>
<dbReference type="OMA" id="TRDCRID"/>
<accession>E2C4M9</accession>
<dbReference type="EMBL" id="GL452536">
    <property type="protein sequence ID" value="EFN77109.1"/>
    <property type="molecule type" value="Genomic_DNA"/>
</dbReference>
<keyword evidence="3" id="KW-1185">Reference proteome</keyword>